<dbReference type="Pfam" id="PF02140">
    <property type="entry name" value="SUEL_Lectin"/>
    <property type="match status" value="1"/>
</dbReference>
<dbReference type="CDD" id="cd22842">
    <property type="entry name" value="Gal_Rha_Lectin_BGal"/>
    <property type="match status" value="1"/>
</dbReference>
<dbReference type="EMBL" id="GL832977">
    <property type="protein sequence ID" value="EGD77258.1"/>
    <property type="molecule type" value="Genomic_DNA"/>
</dbReference>
<dbReference type="InterPro" id="IPR013783">
    <property type="entry name" value="Ig-like_fold"/>
</dbReference>
<dbReference type="Gene3D" id="2.60.40.10">
    <property type="entry name" value="Immunoglobulins"/>
    <property type="match status" value="1"/>
</dbReference>
<evidence type="ECO:0000256" key="1">
    <source>
        <dbReference type="ARBA" id="ARBA00001445"/>
    </source>
</evidence>
<dbReference type="Pfam" id="PF05592">
    <property type="entry name" value="Bac_rhamnosid"/>
    <property type="match status" value="1"/>
</dbReference>
<protein>
    <recommendedName>
        <fullName evidence="2">alpha-L-rhamnosidase</fullName>
        <ecNumber evidence="2">3.2.1.40</ecNumber>
    </recommendedName>
</protein>
<dbReference type="PANTHER" id="PTHR33307:SF6">
    <property type="entry name" value="ALPHA-RHAMNOSIDASE (EUROFUNG)-RELATED"/>
    <property type="match status" value="1"/>
</dbReference>
<dbReference type="InterPro" id="IPR035396">
    <property type="entry name" value="Bac_rhamnosid6H"/>
</dbReference>
<dbReference type="Pfam" id="PF17390">
    <property type="entry name" value="Bac_rhamnosid_C"/>
    <property type="match status" value="1"/>
</dbReference>
<dbReference type="EC" id="3.2.1.40" evidence="2"/>
<reference evidence="5" key="1">
    <citation type="submission" date="2009-08" db="EMBL/GenBank/DDBJ databases">
        <title>Annotation of Salpingoeca rosetta.</title>
        <authorList>
            <consortium name="The Broad Institute Genome Sequencing Platform"/>
            <person name="Russ C."/>
            <person name="Cuomo C."/>
            <person name="Burger G."/>
            <person name="Gray M.W."/>
            <person name="Holland P.W.H."/>
            <person name="King N."/>
            <person name="Lang F.B.F."/>
            <person name="Roger A.J."/>
            <person name="Ruiz-Trillo I."/>
            <person name="Young S.K."/>
            <person name="Zeng Q."/>
            <person name="Gargeya S."/>
            <person name="Alvarado L."/>
            <person name="Berlin A."/>
            <person name="Chapman S.B."/>
            <person name="Chen Z."/>
            <person name="Freedman E."/>
            <person name="Gellesch M."/>
            <person name="Goldberg J."/>
            <person name="Griggs A."/>
            <person name="Gujja S."/>
            <person name="Heilman E."/>
            <person name="Heiman D."/>
            <person name="Howarth C."/>
            <person name="Mehta T."/>
            <person name="Neiman D."/>
            <person name="Pearson M."/>
            <person name="Roberts A."/>
            <person name="Saif S."/>
            <person name="Shea T."/>
            <person name="Shenoy N."/>
            <person name="Sisk P."/>
            <person name="Stolte C."/>
            <person name="Sykes S."/>
            <person name="White J."/>
            <person name="Yandava C."/>
            <person name="Haas B."/>
            <person name="Nusbaum C."/>
            <person name="Birren B."/>
        </authorList>
    </citation>
    <scope>NUCLEOTIDE SEQUENCE [LARGE SCALE GENOMIC DNA]</scope>
    <source>
        <strain evidence="5">ATCC 50818</strain>
    </source>
</reference>
<dbReference type="PROSITE" id="PS50228">
    <property type="entry name" value="SUEL_LECTIN"/>
    <property type="match status" value="1"/>
</dbReference>
<dbReference type="GO" id="GO:0005975">
    <property type="term" value="P:carbohydrate metabolic process"/>
    <property type="evidence" value="ECO:0007669"/>
    <property type="project" value="InterPro"/>
</dbReference>
<keyword evidence="6" id="KW-1185">Reference proteome</keyword>
<gene>
    <name evidence="5" type="ORF">PTSG_12712</name>
</gene>
<dbReference type="InterPro" id="IPR035398">
    <property type="entry name" value="Bac_rhamnosid_C"/>
</dbReference>
<dbReference type="InterPro" id="IPR000922">
    <property type="entry name" value="Lectin_gal-bd_dom"/>
</dbReference>
<comment type="catalytic activity">
    <reaction evidence="1">
        <text>Hydrolysis of terminal non-reducing alpha-L-rhamnose residues in alpha-L-rhamnosides.</text>
        <dbReference type="EC" id="3.2.1.40"/>
    </reaction>
</comment>
<dbReference type="Pfam" id="PF17389">
    <property type="entry name" value="Bac_rhamnosid6H"/>
    <property type="match status" value="1"/>
</dbReference>
<feature type="domain" description="SUEL-type lectin" evidence="4">
    <location>
        <begin position="777"/>
        <end position="863"/>
    </location>
</feature>
<organism evidence="6">
    <name type="scientific">Salpingoeca rosetta (strain ATCC 50818 / BSB-021)</name>
    <dbReference type="NCBI Taxonomy" id="946362"/>
    <lineage>
        <taxon>Eukaryota</taxon>
        <taxon>Choanoflagellata</taxon>
        <taxon>Craspedida</taxon>
        <taxon>Salpingoecidae</taxon>
        <taxon>Salpingoeca</taxon>
    </lineage>
</organism>
<dbReference type="GeneID" id="16071161"/>
<dbReference type="SUPFAM" id="SSF48208">
    <property type="entry name" value="Six-hairpin glycosidases"/>
    <property type="match status" value="1"/>
</dbReference>
<dbReference type="OrthoDB" id="10036721at2759"/>
<dbReference type="GO" id="GO:0030596">
    <property type="term" value="F:alpha-L-rhamnosidase activity"/>
    <property type="evidence" value="ECO:0007669"/>
    <property type="project" value="UniProtKB-EC"/>
</dbReference>
<dbReference type="Gene3D" id="2.60.420.10">
    <property type="entry name" value="Maltose phosphorylase, domain 3"/>
    <property type="match status" value="1"/>
</dbReference>
<dbReference type="InterPro" id="IPR008928">
    <property type="entry name" value="6-hairpin_glycosidase_sf"/>
</dbReference>
<dbReference type="InterPro" id="IPR012341">
    <property type="entry name" value="6hp_glycosidase-like_sf"/>
</dbReference>
<dbReference type="InterPro" id="IPR013737">
    <property type="entry name" value="Bac_rhamnosid_N"/>
</dbReference>
<proteinExistence type="predicted"/>
<dbReference type="RefSeq" id="XP_004990602.1">
    <property type="nucleotide sequence ID" value="XM_004990545.1"/>
</dbReference>
<dbReference type="Proteomes" id="UP000007799">
    <property type="component" value="Unassembled WGS sequence"/>
</dbReference>
<dbReference type="Gene3D" id="2.60.120.260">
    <property type="entry name" value="Galactose-binding domain-like"/>
    <property type="match status" value="1"/>
</dbReference>
<evidence type="ECO:0000313" key="6">
    <source>
        <dbReference type="Proteomes" id="UP000007799"/>
    </source>
</evidence>
<dbReference type="STRING" id="946362.F2UJF9"/>
<keyword evidence="3" id="KW-0378">Hydrolase</keyword>
<dbReference type="InterPro" id="IPR016007">
    <property type="entry name" value="Alpha_rhamnosid"/>
</dbReference>
<dbReference type="Pfam" id="PF08531">
    <property type="entry name" value="Bac_rhamnosid_N"/>
    <property type="match status" value="1"/>
</dbReference>
<name>F2UJF9_SALR5</name>
<dbReference type="Gene3D" id="2.60.120.740">
    <property type="match status" value="1"/>
</dbReference>
<dbReference type="AlphaFoldDB" id="F2UJF9"/>
<dbReference type="InParanoid" id="F2UJF9"/>
<evidence type="ECO:0000259" key="4">
    <source>
        <dbReference type="PROSITE" id="PS50228"/>
    </source>
</evidence>
<dbReference type="KEGG" id="sre:PTSG_12712"/>
<dbReference type="InterPro" id="IPR043159">
    <property type="entry name" value="Lectin_gal-bd_sf"/>
</dbReference>
<dbReference type="Gene3D" id="1.50.10.10">
    <property type="match status" value="1"/>
</dbReference>
<sequence length="945" mass="102831">MKDPLGVDVMFPRFSWTLMHSERAQAQTAWEVHVIATDANEIIWRSGKTNGTSSINVPYNGHTNLTTDTHYTWCVRYYDAQGHMSPWSANASFSTGLRSQSDWDGAQWIGGGQLLRTVAALPSNKQVVRAFAYVVGLGYYKLYVNGKRASHHELGAFTTYEKRVYYDTWDITEHVQHNSQVAFGVHLGPGWYAQSSVNVGKPTLYAKISIHYADGSEESIVSTPTRWKVSSHAVLPPIRIGENYTPCNMWESSPGTYVFDFCQNMAGFTTLRVPEGAAVQAGVNITQIHAEAVYGPPPAPIHHHYSNTAEKAVYITSGDGAAITYTPLFTYMGFRYVQLTNFPGVPDFNTLTAHFIHTDFELVGDISFSDPNLDSVQHITRAASMSNYQSIPTDCPQRERRGWLGDAQLSSETTIHNFFMAAPYTSFVSQINDAQNPNTGAVQDCVPWYGHGHEPADPAWGSAYTFLADHVYQYYEDDEIAAQHYDGLRFHLESLIAQAANDSMDGLLAFSWWGDWCPPAGCVADGHHRNSALVSSYMYLKQLAIVAKMATRLGKTKDAQRYSNLASSVGAAFNNHFYDATNKIYNETRRPAGAEELSIQTCIALADDLGLIPDEDRDQIMRNLVADVMVANNGHLNTGIVGIKQLLPTLSNAGYNDVALQIAQTPSQPGWVYMVQQGATTLWETWTGSRYDPVASWNHIMFGSQSAWYYQHLAGIQLSPGTRGYSNITFKPQVIGSRGAVCGNLSSVEASVVTPRGRIASSWACGGGVQSPLCSQVEEHDTLRLSCDSLGGGKIEAVSFASFGTPTGSCNGGFALSNCTSPQSMSVVTKACVGKERCSVLAENAVFGGDPCPNVPKQLAVQASGCNEAPPTYQHSVTVPVGSIATVIVPTFGFSSPRLTEGSAAIFKDGQYKPGVPGVDGVALHGNDLVVAVSSGTYAFTLYQR</sequence>
<dbReference type="Pfam" id="PF25788">
    <property type="entry name" value="Ig_Rha78A_N"/>
    <property type="match status" value="1"/>
</dbReference>
<accession>F2UJF9</accession>
<evidence type="ECO:0000256" key="3">
    <source>
        <dbReference type="ARBA" id="ARBA00022801"/>
    </source>
</evidence>
<dbReference type="PANTHER" id="PTHR33307">
    <property type="entry name" value="ALPHA-RHAMNOSIDASE (EUROFUNG)"/>
    <property type="match status" value="1"/>
</dbReference>
<dbReference type="GO" id="GO:0030246">
    <property type="term" value="F:carbohydrate binding"/>
    <property type="evidence" value="ECO:0007669"/>
    <property type="project" value="InterPro"/>
</dbReference>
<evidence type="ECO:0000313" key="5">
    <source>
        <dbReference type="EMBL" id="EGD77258.1"/>
    </source>
</evidence>
<evidence type="ECO:0000256" key="2">
    <source>
        <dbReference type="ARBA" id="ARBA00012652"/>
    </source>
</evidence>
<dbReference type="InterPro" id="IPR008902">
    <property type="entry name" value="Rhamnosid_concanavalin"/>
</dbReference>
<dbReference type="eggNOG" id="KOG0496">
    <property type="taxonomic scope" value="Eukaryota"/>
</dbReference>